<comment type="caution">
    <text evidence="2">The sequence shown here is derived from an EMBL/GenBank/DDBJ whole genome shotgun (WGS) entry which is preliminary data.</text>
</comment>
<dbReference type="RefSeq" id="WP_127711937.1">
    <property type="nucleotide sequence ID" value="NZ_SACO01000023.1"/>
</dbReference>
<dbReference type="EMBL" id="SACO01000023">
    <property type="protein sequence ID" value="RVU02266.1"/>
    <property type="molecule type" value="Genomic_DNA"/>
</dbReference>
<dbReference type="Gene3D" id="3.40.830.10">
    <property type="entry name" value="LigB-like"/>
    <property type="match status" value="1"/>
</dbReference>
<keyword evidence="2" id="KW-0560">Oxidoreductase</keyword>
<dbReference type="GO" id="GO:0016702">
    <property type="term" value="F:oxidoreductase activity, acting on single donors with incorporation of molecular oxygen, incorporation of two atoms of oxygen"/>
    <property type="evidence" value="ECO:0007669"/>
    <property type="project" value="UniProtKB-ARBA"/>
</dbReference>
<protein>
    <submittedName>
        <fullName evidence="2">Protocatechuate 3,4-dioxygenase</fullName>
    </submittedName>
</protein>
<reference evidence="2 3" key="1">
    <citation type="submission" date="2019-01" db="EMBL/GenBank/DDBJ databases">
        <authorList>
            <person name="Chen W.-M."/>
        </authorList>
    </citation>
    <scope>NUCLEOTIDE SEQUENCE [LARGE SCALE GENOMIC DNA]</scope>
    <source>
        <strain evidence="2 3">FSY-9</strain>
    </source>
</reference>
<evidence type="ECO:0000313" key="2">
    <source>
        <dbReference type="EMBL" id="RVU02266.1"/>
    </source>
</evidence>
<dbReference type="GO" id="GO:0008198">
    <property type="term" value="F:ferrous iron binding"/>
    <property type="evidence" value="ECO:0007669"/>
    <property type="project" value="InterPro"/>
</dbReference>
<dbReference type="InterPro" id="IPR004183">
    <property type="entry name" value="Xdiol_dOase_suB"/>
</dbReference>
<dbReference type="SUPFAM" id="SSF53213">
    <property type="entry name" value="LigB-like"/>
    <property type="match status" value="1"/>
</dbReference>
<dbReference type="Proteomes" id="UP000282837">
    <property type="component" value="Unassembled WGS sequence"/>
</dbReference>
<dbReference type="Pfam" id="PF02900">
    <property type="entry name" value="LigB"/>
    <property type="match status" value="1"/>
</dbReference>
<evidence type="ECO:0000313" key="3">
    <source>
        <dbReference type="Proteomes" id="UP000282837"/>
    </source>
</evidence>
<organism evidence="2 3">
    <name type="scientific">Novosphingobium umbonatum</name>
    <dbReference type="NCBI Taxonomy" id="1908524"/>
    <lineage>
        <taxon>Bacteria</taxon>
        <taxon>Pseudomonadati</taxon>
        <taxon>Pseudomonadota</taxon>
        <taxon>Alphaproteobacteria</taxon>
        <taxon>Sphingomonadales</taxon>
        <taxon>Sphingomonadaceae</taxon>
        <taxon>Novosphingobium</taxon>
    </lineage>
</organism>
<evidence type="ECO:0000259" key="1">
    <source>
        <dbReference type="Pfam" id="PF02900"/>
    </source>
</evidence>
<dbReference type="OrthoDB" id="8673673at2"/>
<dbReference type="AlphaFoldDB" id="A0A3S2UQS5"/>
<gene>
    <name evidence="2" type="ORF">EOE18_17530</name>
</gene>
<keyword evidence="3" id="KW-1185">Reference proteome</keyword>
<feature type="domain" description="Extradiol ring-cleavage dioxygenase class III enzyme subunit B" evidence="1">
    <location>
        <begin position="8"/>
        <end position="260"/>
    </location>
</feature>
<accession>A0A3S2UQS5</accession>
<proteinExistence type="predicted"/>
<sequence length="280" mass="30133">MAQVLAGLGTSHVPVIGRTLKAGTQAEVGFKPFYDRFEAVKAWAETQKPTVAVVIYNDHGLNFFLDHMPTFALGVATDYRPADEGFGEPVPRIFQGAPDLGWHMVNSLIADDFDISTCRKMELDHACTTALDLIWGADSVPPVAIIPVVINAVQPPFPKPSRCLAFGCALGKAIRSYTKDARVLMIGSGGLSHELGQFGKINQPFDLMCMDKIVGEPEALAAYDNDQIVDLAGAQGVELMTWLVMRGALASTRPDVLASIYHAPISHTGGAMMLMSDSQS</sequence>
<dbReference type="NCBIfam" id="NF009901">
    <property type="entry name" value="PRK13364.1"/>
    <property type="match status" value="1"/>
</dbReference>
<keyword evidence="2" id="KW-0223">Dioxygenase</keyword>
<name>A0A3S2UQS5_9SPHN</name>